<evidence type="ECO:0000313" key="2">
    <source>
        <dbReference type="Proteomes" id="UP001596099"/>
    </source>
</evidence>
<keyword evidence="2" id="KW-1185">Reference proteome</keyword>
<dbReference type="RefSeq" id="WP_247419215.1">
    <property type="nucleotide sequence ID" value="NZ_JALLGW010000002.1"/>
</dbReference>
<dbReference type="AlphaFoldDB" id="A0ABD5RIZ6"/>
<reference evidence="1 2" key="1">
    <citation type="journal article" date="2019" name="Int. J. Syst. Evol. Microbiol.">
        <title>The Global Catalogue of Microorganisms (GCM) 10K type strain sequencing project: providing services to taxonomists for standard genome sequencing and annotation.</title>
        <authorList>
            <consortium name="The Broad Institute Genomics Platform"/>
            <consortium name="The Broad Institute Genome Sequencing Center for Infectious Disease"/>
            <person name="Wu L."/>
            <person name="Ma J."/>
        </authorList>
    </citation>
    <scope>NUCLEOTIDE SEQUENCE [LARGE SCALE GENOMIC DNA]</scope>
    <source>
        <strain evidence="1 2">CGMCC 1.12543</strain>
    </source>
</reference>
<protein>
    <submittedName>
        <fullName evidence="1">Uncharacterized protein</fullName>
    </submittedName>
</protein>
<organism evidence="1 2">
    <name type="scientific">Halomarina salina</name>
    <dbReference type="NCBI Taxonomy" id="1872699"/>
    <lineage>
        <taxon>Archaea</taxon>
        <taxon>Methanobacteriati</taxon>
        <taxon>Methanobacteriota</taxon>
        <taxon>Stenosarchaea group</taxon>
        <taxon>Halobacteria</taxon>
        <taxon>Halobacteriales</taxon>
        <taxon>Natronomonadaceae</taxon>
        <taxon>Halomarina</taxon>
    </lineage>
</organism>
<dbReference type="Proteomes" id="UP001596099">
    <property type="component" value="Unassembled WGS sequence"/>
</dbReference>
<sequence length="55" mass="5529">MDERAGLAQGVGDAVGQFAGGDRGEDVRLAVDGDRYGGVVTAGGERDQECEGSAT</sequence>
<name>A0ABD5RIZ6_9EURY</name>
<gene>
    <name evidence="1" type="ORF">ACFPYI_03200</name>
</gene>
<comment type="caution">
    <text evidence="1">The sequence shown here is derived from an EMBL/GenBank/DDBJ whole genome shotgun (WGS) entry which is preliminary data.</text>
</comment>
<accession>A0ABD5RIZ6</accession>
<evidence type="ECO:0000313" key="1">
    <source>
        <dbReference type="EMBL" id="MFC5970328.1"/>
    </source>
</evidence>
<dbReference type="EMBL" id="JBHSQH010000001">
    <property type="protein sequence ID" value="MFC5970328.1"/>
    <property type="molecule type" value="Genomic_DNA"/>
</dbReference>
<proteinExistence type="predicted"/>